<protein>
    <submittedName>
        <fullName evidence="2">Uncharacterized protein</fullName>
    </submittedName>
</protein>
<dbReference type="RefSeq" id="WP_012694344.1">
    <property type="nucleotide sequence ID" value="NC_012526.1"/>
</dbReference>
<feature type="transmembrane region" description="Helical" evidence="1">
    <location>
        <begin position="236"/>
        <end position="256"/>
    </location>
</feature>
<dbReference type="EMBL" id="CP001114">
    <property type="protein sequence ID" value="ACO47223.1"/>
    <property type="molecule type" value="Genomic_DNA"/>
</dbReference>
<gene>
    <name evidence="2" type="ordered locus">Deide_21940</name>
</gene>
<dbReference type="HOGENOM" id="CLU_968812_0_0_0"/>
<keyword evidence="3" id="KW-1185">Reference proteome</keyword>
<evidence type="ECO:0000313" key="2">
    <source>
        <dbReference type="EMBL" id="ACO47223.1"/>
    </source>
</evidence>
<keyword evidence="1" id="KW-1133">Transmembrane helix</keyword>
<feature type="transmembrane region" description="Helical" evidence="1">
    <location>
        <begin position="58"/>
        <end position="83"/>
    </location>
</feature>
<sequence>MLNTWQGRALQALCVAGLGPSVACGVLLWKVAQAWQTMPAETRELGLSPVPIDRMLPQLILLGLLTSGALVLAVMNAALLVWLRSLLGREHTRARQLFSAATWAVQLLLVLVALAAVGWQLWSVGRPESSLGLLPPGVYALITSFVMVMVGLPLLLLTWLCMAGFRRWLTAAGRWINGDQPREALHRPLGRVSDTLTYGAFFMLGLGMYLTPAPLVELMFTPGVTALERELAGQKPAMLGLMMWLLLLGGVSLWVWRTTAQLVSDALNPQVSRIARLARARHEPAEP</sequence>
<dbReference type="Proteomes" id="UP000002208">
    <property type="component" value="Chromosome"/>
</dbReference>
<evidence type="ECO:0000256" key="1">
    <source>
        <dbReference type="SAM" id="Phobius"/>
    </source>
</evidence>
<dbReference type="KEGG" id="ddr:Deide_21940"/>
<feature type="transmembrane region" description="Helical" evidence="1">
    <location>
        <begin position="103"/>
        <end position="122"/>
    </location>
</feature>
<evidence type="ECO:0000313" key="3">
    <source>
        <dbReference type="Proteomes" id="UP000002208"/>
    </source>
</evidence>
<proteinExistence type="predicted"/>
<organism evidence="2 3">
    <name type="scientific">Deinococcus deserti (strain DSM 17065 / CIP 109153 / LMG 22923 / VCD115)</name>
    <dbReference type="NCBI Taxonomy" id="546414"/>
    <lineage>
        <taxon>Bacteria</taxon>
        <taxon>Thermotogati</taxon>
        <taxon>Deinococcota</taxon>
        <taxon>Deinococci</taxon>
        <taxon>Deinococcales</taxon>
        <taxon>Deinococcaceae</taxon>
        <taxon>Deinococcus</taxon>
    </lineage>
</organism>
<dbReference type="PaxDb" id="546414-Deide_21940"/>
<feature type="transmembrane region" description="Helical" evidence="1">
    <location>
        <begin position="196"/>
        <end position="216"/>
    </location>
</feature>
<accession>C1CZH5</accession>
<name>C1CZH5_DEIDV</name>
<dbReference type="AlphaFoldDB" id="C1CZH5"/>
<reference evidence="2 3" key="1">
    <citation type="journal article" date="2009" name="PLoS Genet.">
        <title>Alliance of proteomics and genomics to unravel the specificities of Sahara bacterium Deinococcus deserti.</title>
        <authorList>
            <person name="de Groot A."/>
            <person name="Dulermo R."/>
            <person name="Ortet P."/>
            <person name="Blanchard L."/>
            <person name="Guerin P."/>
            <person name="Fernandez B."/>
            <person name="Vacherie B."/>
            <person name="Dossat C."/>
            <person name="Jolivet E."/>
            <person name="Siguier P."/>
            <person name="Chandler M."/>
            <person name="Barakat M."/>
            <person name="Dedieu A."/>
            <person name="Barbe V."/>
            <person name="Heulin T."/>
            <person name="Sommer S."/>
            <person name="Achouak W."/>
            <person name="Armengaud J."/>
        </authorList>
    </citation>
    <scope>NUCLEOTIDE SEQUENCE [LARGE SCALE GENOMIC DNA]</scope>
    <source>
        <strain evidence="3">DSM 17065 / CIP 109153 / LMG 22923 / VCD115</strain>
    </source>
</reference>
<feature type="transmembrane region" description="Helical" evidence="1">
    <location>
        <begin position="142"/>
        <end position="165"/>
    </location>
</feature>
<keyword evidence="1" id="KW-0812">Transmembrane</keyword>
<keyword evidence="1" id="KW-0472">Membrane</keyword>